<sequence>MDVSPAENSNRIVYYKIESNGKEIDKAFRFSYFCSSNLLNHIGKATLKFDTGSVEKMSFDESDGSTFQPGVEIRVYAGYTKGKEELIYEGVIISQSLEIQGTVRPQLVVECRDYTFAATRGRKNAVFEEMCDGDIICKILKPYGLSCTVEKSTMNHHSLIQYYCSDWDFIRARAEANGLVISVKGKNVTVKKPEVNQKAVLNVEYGNDLISFNGSLSATDQYSQVVTNAWDFDNQEVISALASSPTLNNQGDLSASKLQKAGGDKMVYQTDSFIVKSSLKVWADSISLRNGLSRYQGDFSFVGNAAPFPGCIVVLSKLGKRFDGNVYVGGVEHTIEKDLWHTRIIMGLPSDNVTDLPDVVAPAASGYLPGIEGLHIGKVKKVEDDPLSQNRIWIELPLLNGVKNTVWARLSTLYASSNAGSFFLPEAGDEVVVGFFNDDPCSPVILGSLFSKKKVSPYKPGQRNDMKAFVTREKMKIEFNEEKKIITISTPGNNSIEINDDKSRIRLSDQHKNEIVMDRNGILFNSSKDIVLKAKGNISMEAMKMDMNAKLDVGINGMNVKVAAKMGVSMKGNATAELSASGQTTVKGGIVMIN</sequence>
<dbReference type="NCBIfam" id="TIGR01646">
    <property type="entry name" value="vgr_GE"/>
    <property type="match status" value="1"/>
</dbReference>
<dbReference type="InterPro" id="IPR006533">
    <property type="entry name" value="T6SS_Vgr_RhsGE"/>
</dbReference>
<proteinExistence type="predicted"/>
<reference evidence="2 3" key="1">
    <citation type="submission" date="2020-08" db="EMBL/GenBank/DDBJ databases">
        <title>Genome public.</title>
        <authorList>
            <person name="Liu C."/>
            <person name="Sun Q."/>
        </authorList>
    </citation>
    <scope>NUCLEOTIDE SEQUENCE [LARGE SCALE GENOMIC DNA]</scope>
    <source>
        <strain evidence="2 3">NSJ-79</strain>
    </source>
</reference>
<dbReference type="EMBL" id="JACOOJ010000007">
    <property type="protein sequence ID" value="MBC5632355.1"/>
    <property type="molecule type" value="Genomic_DNA"/>
</dbReference>
<dbReference type="InterPro" id="IPR006531">
    <property type="entry name" value="Gp5/Vgr_OB"/>
</dbReference>
<accession>A0ABR7DLR7</accession>
<keyword evidence="3" id="KW-1185">Reference proteome</keyword>
<name>A0ABR7DLR7_9BACT</name>
<evidence type="ECO:0000313" key="2">
    <source>
        <dbReference type="EMBL" id="MBC5632355.1"/>
    </source>
</evidence>
<dbReference type="Proteomes" id="UP000651475">
    <property type="component" value="Unassembled WGS sequence"/>
</dbReference>
<dbReference type="SUPFAM" id="SSF69279">
    <property type="entry name" value="Phage tail proteins"/>
    <property type="match status" value="1"/>
</dbReference>
<gene>
    <name evidence="2" type="primary">vgrG</name>
    <name evidence="2" type="ORF">H8S65_06175</name>
</gene>
<protein>
    <submittedName>
        <fullName evidence="2">Type VI secretion system tip protein VgrG</fullName>
    </submittedName>
</protein>
<dbReference type="InterPro" id="IPR037026">
    <property type="entry name" value="Vgr_OB-fold_dom_sf"/>
</dbReference>
<comment type="caution">
    <text evidence="2">The sequence shown here is derived from an EMBL/GenBank/DDBJ whole genome shotgun (WGS) entry which is preliminary data.</text>
</comment>
<dbReference type="RefSeq" id="WP_186929125.1">
    <property type="nucleotide sequence ID" value="NZ_JACOOJ010000007.1"/>
</dbReference>
<organism evidence="2 3">
    <name type="scientific">Parabacteroides hominis</name>
    <dbReference type="NCBI Taxonomy" id="2763057"/>
    <lineage>
        <taxon>Bacteria</taxon>
        <taxon>Pseudomonadati</taxon>
        <taxon>Bacteroidota</taxon>
        <taxon>Bacteroidia</taxon>
        <taxon>Bacteroidales</taxon>
        <taxon>Tannerellaceae</taxon>
        <taxon>Parabacteroides</taxon>
    </lineage>
</organism>
<dbReference type="Gene3D" id="2.40.50.230">
    <property type="entry name" value="Gp5 N-terminal domain"/>
    <property type="match status" value="1"/>
</dbReference>
<feature type="domain" description="Gp5/Type VI secretion system Vgr protein OB-fold" evidence="1">
    <location>
        <begin position="376"/>
        <end position="450"/>
    </location>
</feature>
<evidence type="ECO:0000313" key="3">
    <source>
        <dbReference type="Proteomes" id="UP000651475"/>
    </source>
</evidence>
<dbReference type="SUPFAM" id="SSF69255">
    <property type="entry name" value="gp5 N-terminal domain-like"/>
    <property type="match status" value="1"/>
</dbReference>
<dbReference type="Pfam" id="PF04717">
    <property type="entry name" value="Phage_base_V"/>
    <property type="match status" value="1"/>
</dbReference>
<evidence type="ECO:0000259" key="1">
    <source>
        <dbReference type="Pfam" id="PF04717"/>
    </source>
</evidence>